<dbReference type="GO" id="GO:0016042">
    <property type="term" value="P:lipid catabolic process"/>
    <property type="evidence" value="ECO:0007669"/>
    <property type="project" value="UniProtKB-ARBA"/>
</dbReference>
<evidence type="ECO:0000256" key="1">
    <source>
        <dbReference type="ARBA" id="ARBA00005641"/>
    </source>
</evidence>
<protein>
    <submittedName>
        <fullName evidence="8">Glycoside hydrolase</fullName>
    </submittedName>
</protein>
<dbReference type="STRING" id="329046.A0A1Y2C7W8"/>
<reference evidence="8 9" key="1">
    <citation type="submission" date="2016-07" db="EMBL/GenBank/DDBJ databases">
        <title>Pervasive Adenine N6-methylation of Active Genes in Fungi.</title>
        <authorList>
            <consortium name="DOE Joint Genome Institute"/>
            <person name="Mondo S.J."/>
            <person name="Dannebaum R.O."/>
            <person name="Kuo R.C."/>
            <person name="Labutti K."/>
            <person name="Haridas S."/>
            <person name="Kuo A."/>
            <person name="Salamov A."/>
            <person name="Ahrendt S.R."/>
            <person name="Lipzen A."/>
            <person name="Sullivan W."/>
            <person name="Andreopoulos W.B."/>
            <person name="Clum A."/>
            <person name="Lindquist E."/>
            <person name="Daum C."/>
            <person name="Ramamoorthy G.K."/>
            <person name="Gryganskyi A."/>
            <person name="Culley D."/>
            <person name="Magnuson J.K."/>
            <person name="James T.Y."/>
            <person name="O'Malley M.A."/>
            <person name="Stajich J.E."/>
            <person name="Spatafora J.W."/>
            <person name="Visel A."/>
            <person name="Grigoriev I.V."/>
        </authorList>
    </citation>
    <scope>NUCLEOTIDE SEQUENCE [LARGE SCALE GENOMIC DNA]</scope>
    <source>
        <strain evidence="8 9">JEL800</strain>
    </source>
</reference>
<accession>A0A1Y2C7W8</accession>
<feature type="domain" description="Glycoside hydrolase family 5 C-terminal" evidence="7">
    <location>
        <begin position="414"/>
        <end position="474"/>
    </location>
</feature>
<dbReference type="InterPro" id="IPR017853">
    <property type="entry name" value="GH"/>
</dbReference>
<dbReference type="InterPro" id="IPR013780">
    <property type="entry name" value="Glyco_hydro_b"/>
</dbReference>
<dbReference type="OrthoDB" id="1887033at2759"/>
<dbReference type="Gene3D" id="2.60.40.1180">
    <property type="entry name" value="Golgi alpha-mannosidase II"/>
    <property type="match status" value="1"/>
</dbReference>
<evidence type="ECO:0000259" key="7">
    <source>
        <dbReference type="Pfam" id="PF18564"/>
    </source>
</evidence>
<gene>
    <name evidence="8" type="ORF">BCR33DRAFT_851331</name>
</gene>
<feature type="domain" description="Glycoside hydrolase family 5" evidence="6">
    <location>
        <begin position="69"/>
        <end position="380"/>
    </location>
</feature>
<dbReference type="GO" id="GO:0004553">
    <property type="term" value="F:hydrolase activity, hydrolyzing O-glycosyl compounds"/>
    <property type="evidence" value="ECO:0007669"/>
    <property type="project" value="InterPro"/>
</dbReference>
<evidence type="ECO:0000256" key="4">
    <source>
        <dbReference type="RuleBase" id="RU361153"/>
    </source>
</evidence>
<comment type="caution">
    <text evidence="8">The sequence shown here is derived from an EMBL/GenBank/DDBJ whole genome shotgun (WGS) entry which is preliminary data.</text>
</comment>
<evidence type="ECO:0000313" key="9">
    <source>
        <dbReference type="Proteomes" id="UP000193642"/>
    </source>
</evidence>
<dbReference type="InterPro" id="IPR052066">
    <property type="entry name" value="Glycosphingolipid_Hydrolases"/>
</dbReference>
<keyword evidence="5" id="KW-0732">Signal</keyword>
<dbReference type="GO" id="GO:1901136">
    <property type="term" value="P:carbohydrate derivative catabolic process"/>
    <property type="evidence" value="ECO:0007669"/>
    <property type="project" value="UniProtKB-ARBA"/>
</dbReference>
<evidence type="ECO:0000259" key="6">
    <source>
        <dbReference type="Pfam" id="PF00150"/>
    </source>
</evidence>
<dbReference type="EMBL" id="MCGO01000026">
    <property type="protein sequence ID" value="ORY43119.1"/>
    <property type="molecule type" value="Genomic_DNA"/>
</dbReference>
<keyword evidence="2 4" id="KW-0378">Hydrolase</keyword>
<dbReference type="Pfam" id="PF18564">
    <property type="entry name" value="Glyco_hydro_5_C"/>
    <property type="match status" value="1"/>
</dbReference>
<feature type="signal peptide" evidence="5">
    <location>
        <begin position="1"/>
        <end position="18"/>
    </location>
</feature>
<sequence>MLLPLTALILALVGSSIGQVTRITSTKGPLFIDELGRSRIFRGTNVVYKAFPYVPQTTANANPVLSFNQADVDVLAAHGVSAIRLGVLWAGVEPTKGNYNQTYLAELTKIVQMCSDAGIYVLLDFHQDLMSERFCGQGVPPYIVDTNPTANSGAAGFPFPLSFSSYKTGSNGNPSNADCQSKIWSLYSTSQSLAVLFDQLYNNKNGVRDAFISFWTVVAKTFLPFKNILGYDIINEPLPGDIYGNSALLDVLTANRVNVQPFYDVVSTAIRDVDPNAIIHFESIPLIQKEVGFTKAPGDAQYSSKSVLNFHYYDTVQSKLNVSEAMGFRINSAKTLNCGVFMGEFEMGYGSGGSTLPSILTTFQAADTYLLSAVGWEYKDYVPDNALVMTGTNNGLVDPTNMSVRQDFATVFARPYAHTIAGTPTSMQFIDTTSVFTLDFAFNGQPDAAGLTEVRGRFDLFFKNGFNVKVTSSSGAFGVLVGDSKGGSNSVTVGPCLNNAPQSGAQVRVTIAPKDASDSSSPSCPISTTLALPGPSGATVSATTTTKTSGSTAPHCLSIRIIALLLALAIFIS</sequence>
<dbReference type="PANTHER" id="PTHR31308:SF3">
    <property type="entry name" value="ENDOGLYCOCERAMIDASE"/>
    <property type="match status" value="1"/>
</dbReference>
<evidence type="ECO:0000313" key="8">
    <source>
        <dbReference type="EMBL" id="ORY43119.1"/>
    </source>
</evidence>
<dbReference type="GO" id="GO:0000272">
    <property type="term" value="P:polysaccharide catabolic process"/>
    <property type="evidence" value="ECO:0007669"/>
    <property type="project" value="InterPro"/>
</dbReference>
<dbReference type="Pfam" id="PF00150">
    <property type="entry name" value="Cellulase"/>
    <property type="match status" value="1"/>
</dbReference>
<dbReference type="PANTHER" id="PTHR31308">
    <property type="match status" value="1"/>
</dbReference>
<evidence type="ECO:0000256" key="2">
    <source>
        <dbReference type="ARBA" id="ARBA00022801"/>
    </source>
</evidence>
<dbReference type="InterPro" id="IPR001547">
    <property type="entry name" value="Glyco_hydro_5"/>
</dbReference>
<keyword evidence="9" id="KW-1185">Reference proteome</keyword>
<organism evidence="8 9">
    <name type="scientific">Rhizoclosmatium globosum</name>
    <dbReference type="NCBI Taxonomy" id="329046"/>
    <lineage>
        <taxon>Eukaryota</taxon>
        <taxon>Fungi</taxon>
        <taxon>Fungi incertae sedis</taxon>
        <taxon>Chytridiomycota</taxon>
        <taxon>Chytridiomycota incertae sedis</taxon>
        <taxon>Chytridiomycetes</taxon>
        <taxon>Chytridiales</taxon>
        <taxon>Chytriomycetaceae</taxon>
        <taxon>Rhizoclosmatium</taxon>
    </lineage>
</organism>
<feature type="chain" id="PRO_5012237526" evidence="5">
    <location>
        <begin position="19"/>
        <end position="573"/>
    </location>
</feature>
<name>A0A1Y2C7W8_9FUNG</name>
<evidence type="ECO:0000256" key="5">
    <source>
        <dbReference type="SAM" id="SignalP"/>
    </source>
</evidence>
<dbReference type="SUPFAM" id="SSF51445">
    <property type="entry name" value="(Trans)glycosidases"/>
    <property type="match status" value="1"/>
</dbReference>
<proteinExistence type="inferred from homology"/>
<dbReference type="Proteomes" id="UP000193642">
    <property type="component" value="Unassembled WGS sequence"/>
</dbReference>
<dbReference type="Gene3D" id="3.20.20.80">
    <property type="entry name" value="Glycosidases"/>
    <property type="match status" value="1"/>
</dbReference>
<comment type="similarity">
    <text evidence="1 4">Belongs to the glycosyl hydrolase 5 (cellulase A) family.</text>
</comment>
<dbReference type="AlphaFoldDB" id="A0A1Y2C7W8"/>
<dbReference type="InterPro" id="IPR041036">
    <property type="entry name" value="GH5_C"/>
</dbReference>
<evidence type="ECO:0000256" key="3">
    <source>
        <dbReference type="ARBA" id="ARBA00023295"/>
    </source>
</evidence>
<keyword evidence="3 4" id="KW-0326">Glycosidase</keyword>